<dbReference type="InterPro" id="IPR036388">
    <property type="entry name" value="WH-like_DNA-bd_sf"/>
</dbReference>
<evidence type="ECO:0000313" key="5">
    <source>
        <dbReference type="EMBL" id="NFV26862.1"/>
    </source>
</evidence>
<dbReference type="PANTHER" id="PTHR30419:SF28">
    <property type="entry name" value="HTH-TYPE TRANSCRIPTIONAL REGULATOR BSDA"/>
    <property type="match status" value="1"/>
</dbReference>
<dbReference type="InterPro" id="IPR005119">
    <property type="entry name" value="LysR_subst-bd"/>
</dbReference>
<dbReference type="Pfam" id="PF00126">
    <property type="entry name" value="HTH_1"/>
    <property type="match status" value="1"/>
</dbReference>
<comment type="similarity">
    <text evidence="1">Belongs to the LysR transcriptional regulatory family.</text>
</comment>
<sequence>MNLQQLEYFIAIAKTKNFTTAANILSVTQPAISKSISKLEKELETSLFERDRRNIKLNKFGEVFLKYAELAIFNIDKGIEELKGMQIINEKNISISSTECIGATFIPFILGDFLHIKSNVKFEFNNSYREEILSDLKYGKIDFGFFDDIENIEAHSDIEVILVKKDKYVLIVPKGHHLSNKTEVSLKELKDELFVVFNKGYDNKKISYSEFIDYTPKISVQPSEASMLGALVAAGAGITIVPNTHIFNTSKISILNIKENIGYKTIYMGWNKKSFKSKIIKEFRDYIIDSYLE</sequence>
<gene>
    <name evidence="5" type="ORF">FDG31_11900</name>
</gene>
<evidence type="ECO:0000256" key="4">
    <source>
        <dbReference type="ARBA" id="ARBA00023163"/>
    </source>
</evidence>
<dbReference type="InterPro" id="IPR000847">
    <property type="entry name" value="LysR_HTH_N"/>
</dbReference>
<dbReference type="InterPro" id="IPR036390">
    <property type="entry name" value="WH_DNA-bd_sf"/>
</dbReference>
<dbReference type="Proteomes" id="UP000486903">
    <property type="component" value="Unassembled WGS sequence"/>
</dbReference>
<dbReference type="PROSITE" id="PS50931">
    <property type="entry name" value="HTH_LYSR"/>
    <property type="match status" value="1"/>
</dbReference>
<keyword evidence="4" id="KW-0804">Transcription</keyword>
<dbReference type="PRINTS" id="PR00039">
    <property type="entry name" value="HTHLYSR"/>
</dbReference>
<name>A0A6B4JR29_CLOBO</name>
<dbReference type="FunFam" id="1.10.10.10:FF:000001">
    <property type="entry name" value="LysR family transcriptional regulator"/>
    <property type="match status" value="1"/>
</dbReference>
<dbReference type="GO" id="GO:0003677">
    <property type="term" value="F:DNA binding"/>
    <property type="evidence" value="ECO:0007669"/>
    <property type="project" value="UniProtKB-KW"/>
</dbReference>
<evidence type="ECO:0000256" key="1">
    <source>
        <dbReference type="ARBA" id="ARBA00009437"/>
    </source>
</evidence>
<dbReference type="GO" id="GO:0003700">
    <property type="term" value="F:DNA-binding transcription factor activity"/>
    <property type="evidence" value="ECO:0007669"/>
    <property type="project" value="InterPro"/>
</dbReference>
<dbReference type="AlphaFoldDB" id="A0A6B4JR29"/>
<dbReference type="Gene3D" id="3.40.190.290">
    <property type="match status" value="1"/>
</dbReference>
<keyword evidence="2" id="KW-0805">Transcription regulation</keyword>
<keyword evidence="3" id="KW-0238">DNA-binding</keyword>
<dbReference type="PANTHER" id="PTHR30419">
    <property type="entry name" value="HTH-TYPE TRANSCRIPTIONAL REGULATOR YBHD"/>
    <property type="match status" value="1"/>
</dbReference>
<dbReference type="Gene3D" id="1.10.10.10">
    <property type="entry name" value="Winged helix-like DNA-binding domain superfamily/Winged helix DNA-binding domain"/>
    <property type="match status" value="1"/>
</dbReference>
<protein>
    <submittedName>
        <fullName evidence="5">LysR family transcriptional regulator</fullName>
    </submittedName>
</protein>
<evidence type="ECO:0000256" key="2">
    <source>
        <dbReference type="ARBA" id="ARBA00023015"/>
    </source>
</evidence>
<dbReference type="InterPro" id="IPR050950">
    <property type="entry name" value="HTH-type_LysR_regulators"/>
</dbReference>
<dbReference type="RefSeq" id="WP_003374123.1">
    <property type="nucleotide sequence ID" value="NZ_JACBBA010000004.1"/>
</dbReference>
<dbReference type="EMBL" id="SXFB01000008">
    <property type="protein sequence ID" value="NFV26862.1"/>
    <property type="molecule type" value="Genomic_DNA"/>
</dbReference>
<dbReference type="Pfam" id="PF03466">
    <property type="entry name" value="LysR_substrate"/>
    <property type="match status" value="1"/>
</dbReference>
<reference evidence="5 6" key="1">
    <citation type="submission" date="2019-04" db="EMBL/GenBank/DDBJ databases">
        <title>Genome sequencing of Clostridium botulinum Groups I-IV and Clostridium butyricum.</title>
        <authorList>
            <person name="Brunt J."/>
            <person name="Van Vliet A.H.M."/>
            <person name="Stringer S.C."/>
            <person name="Carter A.T."/>
            <person name="Peck M.W."/>
        </authorList>
    </citation>
    <scope>NUCLEOTIDE SEQUENCE [LARGE SCALE GENOMIC DNA]</scope>
    <source>
        <strain evidence="5 6">BL81</strain>
    </source>
</reference>
<accession>A0A6B4JR29</accession>
<dbReference type="SUPFAM" id="SSF46785">
    <property type="entry name" value="Winged helix' DNA-binding domain"/>
    <property type="match status" value="1"/>
</dbReference>
<dbReference type="SUPFAM" id="SSF53850">
    <property type="entry name" value="Periplasmic binding protein-like II"/>
    <property type="match status" value="1"/>
</dbReference>
<proteinExistence type="inferred from homology"/>
<dbReference type="GO" id="GO:0005829">
    <property type="term" value="C:cytosol"/>
    <property type="evidence" value="ECO:0007669"/>
    <property type="project" value="TreeGrafter"/>
</dbReference>
<organism evidence="5 6">
    <name type="scientific">Clostridium botulinum</name>
    <dbReference type="NCBI Taxonomy" id="1491"/>
    <lineage>
        <taxon>Bacteria</taxon>
        <taxon>Bacillati</taxon>
        <taxon>Bacillota</taxon>
        <taxon>Clostridia</taxon>
        <taxon>Eubacteriales</taxon>
        <taxon>Clostridiaceae</taxon>
        <taxon>Clostridium</taxon>
    </lineage>
</organism>
<comment type="caution">
    <text evidence="5">The sequence shown here is derived from an EMBL/GenBank/DDBJ whole genome shotgun (WGS) entry which is preliminary data.</text>
</comment>
<evidence type="ECO:0000256" key="3">
    <source>
        <dbReference type="ARBA" id="ARBA00023125"/>
    </source>
</evidence>
<evidence type="ECO:0000313" key="6">
    <source>
        <dbReference type="Proteomes" id="UP000486903"/>
    </source>
</evidence>